<evidence type="ECO:0000313" key="6">
    <source>
        <dbReference type="Proteomes" id="UP000429523"/>
    </source>
</evidence>
<evidence type="ECO:0000313" key="9">
    <source>
        <dbReference type="Proteomes" id="UP000440732"/>
    </source>
</evidence>
<evidence type="ECO:0000313" key="7">
    <source>
        <dbReference type="Proteomes" id="UP000437068"/>
    </source>
</evidence>
<feature type="transmembrane region" description="Helical" evidence="1">
    <location>
        <begin position="88"/>
        <end position="109"/>
    </location>
</feature>
<evidence type="ECO:0000256" key="1">
    <source>
        <dbReference type="SAM" id="Phobius"/>
    </source>
</evidence>
<dbReference type="Proteomes" id="UP000429523">
    <property type="component" value="Unassembled WGS sequence"/>
</dbReference>
<evidence type="ECO:0000313" key="5">
    <source>
        <dbReference type="EMBL" id="KAE9309460.1"/>
    </source>
</evidence>
<keyword evidence="1" id="KW-1133">Transmembrane helix</keyword>
<reference evidence="6 7" key="1">
    <citation type="submission" date="2018-08" db="EMBL/GenBank/DDBJ databases">
        <title>Genomic investigation of the strawberry pathogen Phytophthora fragariae indicates pathogenicity is determined by transcriptional variation in three key races.</title>
        <authorList>
            <person name="Adams T.M."/>
            <person name="Armitage A.D."/>
            <person name="Sobczyk M.K."/>
            <person name="Bates H.J."/>
            <person name="Dunwell J.M."/>
            <person name="Nellist C.F."/>
            <person name="Harrison R.J."/>
        </authorList>
    </citation>
    <scope>NUCLEOTIDE SEQUENCE [LARGE SCALE GENOMIC DNA]</scope>
    <source>
        <strain evidence="5 7">A4</strain>
        <strain evidence="4 8">BC-1</strain>
        <strain evidence="3 9">NOV-5</strain>
        <strain evidence="2 6">NOV-9</strain>
    </source>
</reference>
<dbReference type="EMBL" id="QXGE01000545">
    <property type="protein sequence ID" value="KAE9309460.1"/>
    <property type="molecule type" value="Genomic_DNA"/>
</dbReference>
<keyword evidence="1" id="KW-0812">Transmembrane</keyword>
<proteinExistence type="predicted"/>
<accession>A0A6A3ELH0</accession>
<dbReference type="AlphaFoldDB" id="A0A6A3ELH0"/>
<protein>
    <submittedName>
        <fullName evidence="2">Uncharacterized protein</fullName>
    </submittedName>
</protein>
<dbReference type="Proteomes" id="UP000440367">
    <property type="component" value="Unassembled WGS sequence"/>
</dbReference>
<evidence type="ECO:0000313" key="3">
    <source>
        <dbReference type="EMBL" id="KAE9138898.1"/>
    </source>
</evidence>
<name>A0A6A3ELH0_9STRA</name>
<comment type="caution">
    <text evidence="2">The sequence shown here is derived from an EMBL/GenBank/DDBJ whole genome shotgun (WGS) entry which is preliminary data.</text>
</comment>
<organism evidence="2 6">
    <name type="scientific">Phytophthora fragariae</name>
    <dbReference type="NCBI Taxonomy" id="53985"/>
    <lineage>
        <taxon>Eukaryota</taxon>
        <taxon>Sar</taxon>
        <taxon>Stramenopiles</taxon>
        <taxon>Oomycota</taxon>
        <taxon>Peronosporomycetes</taxon>
        <taxon>Peronosporales</taxon>
        <taxon>Peronosporaceae</taxon>
        <taxon>Phytophthora</taxon>
    </lineage>
</organism>
<feature type="transmembrane region" description="Helical" evidence="1">
    <location>
        <begin position="56"/>
        <end position="76"/>
    </location>
</feature>
<dbReference type="Proteomes" id="UP000440732">
    <property type="component" value="Unassembled WGS sequence"/>
</dbReference>
<dbReference type="EMBL" id="QXGD01000626">
    <property type="protein sequence ID" value="KAE9231229.1"/>
    <property type="molecule type" value="Genomic_DNA"/>
</dbReference>
<gene>
    <name evidence="5" type="ORF">PF001_g10681</name>
    <name evidence="4" type="ORF">PF002_g12764</name>
    <name evidence="3" type="ORF">PF006_g13874</name>
    <name evidence="2" type="ORF">PF009_g15683</name>
</gene>
<dbReference type="EMBL" id="QXGA01000843">
    <property type="protein sequence ID" value="KAE9138898.1"/>
    <property type="molecule type" value="Genomic_DNA"/>
</dbReference>
<evidence type="ECO:0000313" key="4">
    <source>
        <dbReference type="EMBL" id="KAE9231229.1"/>
    </source>
</evidence>
<evidence type="ECO:0000313" key="8">
    <source>
        <dbReference type="Proteomes" id="UP000440367"/>
    </source>
</evidence>
<keyword evidence="1" id="KW-0472">Membrane</keyword>
<evidence type="ECO:0000313" key="2">
    <source>
        <dbReference type="EMBL" id="KAE8934345.1"/>
    </source>
</evidence>
<dbReference type="EMBL" id="QXGF01000917">
    <property type="protein sequence ID" value="KAE8934345.1"/>
    <property type="molecule type" value="Genomic_DNA"/>
</dbReference>
<sequence>MYAEYIAIGCSYGILFFYHNHPQFQFNLLLSGVEATNTAENKTAARERQMRSMCGLQLGVEVVVDFLVIAIEAAEGVEFKSFDQNDPFLVFFMALFSFANVGISAGLYMR</sequence>
<dbReference type="Proteomes" id="UP000437068">
    <property type="component" value="Unassembled WGS sequence"/>
</dbReference>